<dbReference type="EMBL" id="AORV01000028">
    <property type="protein sequence ID" value="EMS72296.1"/>
    <property type="molecule type" value="Genomic_DNA"/>
</dbReference>
<dbReference type="PANTHER" id="PTHR34472:SF1">
    <property type="entry name" value="SULFUR CARRIER PROTEIN THIS"/>
    <property type="match status" value="1"/>
</dbReference>
<reference evidence="1 2" key="1">
    <citation type="journal article" date="2013" name="Genome Announc.">
        <title>Draft Genome Sequence of the Cellulolytic, Mesophilic, Anaerobic Bacterium Clostridium termitidis Strain CT1112 (DSM 5398).</title>
        <authorList>
            <person name="Lal S."/>
            <person name="Ramachandran U."/>
            <person name="Zhang X."/>
            <person name="Munir R."/>
            <person name="Sparling R."/>
            <person name="Levin D.B."/>
        </authorList>
    </citation>
    <scope>NUCLEOTIDE SEQUENCE [LARGE SCALE GENOMIC DNA]</scope>
    <source>
        <strain evidence="1 2">CT1112</strain>
    </source>
</reference>
<name>S0FPM5_RUMCE</name>
<dbReference type="InterPro" id="IPR010035">
    <property type="entry name" value="Thi_S"/>
</dbReference>
<dbReference type="InterPro" id="IPR012675">
    <property type="entry name" value="Beta-grasp_dom_sf"/>
</dbReference>
<evidence type="ECO:0000313" key="2">
    <source>
        <dbReference type="Proteomes" id="UP000014155"/>
    </source>
</evidence>
<dbReference type="STRING" id="1195236.CTER_1818"/>
<dbReference type="AlphaFoldDB" id="S0FPM5"/>
<sequence>MKLNGTYHKLDKSQTLDEFLKTRGYNPAIVAVELNGQIISKGEYENTIVDDRAAIEVVRFVGGG</sequence>
<dbReference type="PANTHER" id="PTHR34472">
    <property type="entry name" value="SULFUR CARRIER PROTEIN THIS"/>
    <property type="match status" value="1"/>
</dbReference>
<dbReference type="SUPFAM" id="SSF54285">
    <property type="entry name" value="MoaD/ThiS"/>
    <property type="match status" value="1"/>
</dbReference>
<dbReference type="Gene3D" id="3.10.20.30">
    <property type="match status" value="1"/>
</dbReference>
<protein>
    <submittedName>
        <fullName evidence="1">Thiamine biosynthesis protein ThiS</fullName>
    </submittedName>
</protein>
<evidence type="ECO:0000313" key="1">
    <source>
        <dbReference type="EMBL" id="EMS72296.1"/>
    </source>
</evidence>
<dbReference type="InterPro" id="IPR003749">
    <property type="entry name" value="ThiS/MoaD-like"/>
</dbReference>
<comment type="caution">
    <text evidence="1">The sequence shown here is derived from an EMBL/GenBank/DDBJ whole genome shotgun (WGS) entry which is preliminary data.</text>
</comment>
<keyword evidence="2" id="KW-1185">Reference proteome</keyword>
<dbReference type="eggNOG" id="COG2104">
    <property type="taxonomic scope" value="Bacteria"/>
</dbReference>
<dbReference type="NCBIfam" id="TIGR01683">
    <property type="entry name" value="thiS"/>
    <property type="match status" value="1"/>
</dbReference>
<accession>S0FPM5</accession>
<dbReference type="RefSeq" id="WP_004625289.1">
    <property type="nucleotide sequence ID" value="NZ_AORV01000028.1"/>
</dbReference>
<dbReference type="Pfam" id="PF02597">
    <property type="entry name" value="ThiS"/>
    <property type="match status" value="1"/>
</dbReference>
<dbReference type="Proteomes" id="UP000014155">
    <property type="component" value="Unassembled WGS sequence"/>
</dbReference>
<dbReference type="CDD" id="cd00565">
    <property type="entry name" value="Ubl_ThiS"/>
    <property type="match status" value="1"/>
</dbReference>
<dbReference type="InterPro" id="IPR016155">
    <property type="entry name" value="Mopterin_synth/thiamin_S_b"/>
</dbReference>
<gene>
    <name evidence="1" type="ORF">CTER_1818</name>
</gene>
<proteinExistence type="predicted"/>
<dbReference type="PATRIC" id="fig|1195236.3.peg.2140"/>
<organism evidence="1 2">
    <name type="scientific">Ruminiclostridium cellobioparum subsp. termitidis CT1112</name>
    <dbReference type="NCBI Taxonomy" id="1195236"/>
    <lineage>
        <taxon>Bacteria</taxon>
        <taxon>Bacillati</taxon>
        <taxon>Bacillota</taxon>
        <taxon>Clostridia</taxon>
        <taxon>Eubacteriales</taxon>
        <taxon>Oscillospiraceae</taxon>
        <taxon>Ruminiclostridium</taxon>
    </lineage>
</organism>